<evidence type="ECO:0000313" key="1">
    <source>
        <dbReference type="EMBL" id="WKN37399.1"/>
    </source>
</evidence>
<reference evidence="1" key="1">
    <citation type="journal article" date="2023" name="Comput. Struct. Biotechnol. J.">
        <title>Discovery of a novel marine Bacteroidetes with a rich repertoire of carbohydrate-active enzymes.</title>
        <authorList>
            <person name="Chen B."/>
            <person name="Liu G."/>
            <person name="Chen Q."/>
            <person name="Wang H."/>
            <person name="Liu L."/>
            <person name="Tang K."/>
        </authorList>
    </citation>
    <scope>NUCLEOTIDE SEQUENCE</scope>
    <source>
        <strain evidence="1">TK19036</strain>
    </source>
</reference>
<name>A0AA49GP97_9BACT</name>
<dbReference type="AlphaFoldDB" id="A0AA49GP97"/>
<protein>
    <submittedName>
        <fullName evidence="1">Uncharacterized protein</fullName>
    </submittedName>
</protein>
<reference evidence="1" key="2">
    <citation type="journal article" date="2024" name="Antonie Van Leeuwenhoek">
        <title>Roseihalotalea indica gen. nov., sp. nov., a halophilic Bacteroidetes from mesopelagic Southwest Indian Ocean with higher carbohydrate metabolic potential.</title>
        <authorList>
            <person name="Chen B."/>
            <person name="Zhang M."/>
            <person name="Lin D."/>
            <person name="Ye J."/>
            <person name="Tang K."/>
        </authorList>
    </citation>
    <scope>NUCLEOTIDE SEQUENCE</scope>
    <source>
        <strain evidence="1">TK19036</strain>
    </source>
</reference>
<proteinExistence type="predicted"/>
<gene>
    <name evidence="1" type="ORF">K4G66_01585</name>
</gene>
<organism evidence="1">
    <name type="scientific">Roseihalotalea indica</name>
    <dbReference type="NCBI Taxonomy" id="2867963"/>
    <lineage>
        <taxon>Bacteria</taxon>
        <taxon>Pseudomonadati</taxon>
        <taxon>Bacteroidota</taxon>
        <taxon>Cytophagia</taxon>
        <taxon>Cytophagales</taxon>
        <taxon>Catalimonadaceae</taxon>
        <taxon>Roseihalotalea</taxon>
    </lineage>
</organism>
<sequence length="115" mass="13640">MFAFLLVLGVYGLFVLRKKFKLTYWRNSFTKEENLALFHTTCSELVQADIQLDDNSAHFMYRKKWWMMPHEVFLFADQNLIAINVEPFGNGFIDFGASKRTQNRILNLMKERVSH</sequence>
<dbReference type="EMBL" id="CP120682">
    <property type="protein sequence ID" value="WKN37399.1"/>
    <property type="molecule type" value="Genomic_DNA"/>
</dbReference>
<accession>A0AA49GP97</accession>